<dbReference type="PROSITE" id="PS00163">
    <property type="entry name" value="FUMARATE_LYASES"/>
    <property type="match status" value="1"/>
</dbReference>
<keyword evidence="10" id="KW-1185">Reference proteome</keyword>
<evidence type="ECO:0000256" key="5">
    <source>
        <dbReference type="HAMAP-Rule" id="MF_00006"/>
    </source>
</evidence>
<keyword evidence="5" id="KW-0028">Amino-acid biosynthesis</keyword>
<keyword evidence="5" id="KW-0963">Cytoplasm</keyword>
<dbReference type="EMBL" id="SJPH01000003">
    <property type="protein sequence ID" value="TWT46858.1"/>
    <property type="molecule type" value="Genomic_DNA"/>
</dbReference>
<dbReference type="InterPro" id="IPR029419">
    <property type="entry name" value="Arg_succ_lyase_C"/>
</dbReference>
<evidence type="ECO:0000256" key="4">
    <source>
        <dbReference type="ARBA" id="ARBA00022571"/>
    </source>
</evidence>
<evidence type="ECO:0000256" key="1">
    <source>
        <dbReference type="ARBA" id="ARBA00000985"/>
    </source>
</evidence>
<dbReference type="Gene3D" id="1.20.200.10">
    <property type="entry name" value="Fumarase/aspartase (Central domain)"/>
    <property type="match status" value="1"/>
</dbReference>
<dbReference type="HAMAP" id="MF_00006">
    <property type="entry name" value="Arg_succ_lyase"/>
    <property type="match status" value="1"/>
</dbReference>
<accession>A0A5C5W7K6</accession>
<evidence type="ECO:0000259" key="7">
    <source>
        <dbReference type="Pfam" id="PF00206"/>
    </source>
</evidence>
<feature type="domain" description="Fumarate lyase N-terminal" evidence="7">
    <location>
        <begin position="67"/>
        <end position="359"/>
    </location>
</feature>
<dbReference type="OrthoDB" id="9769623at2"/>
<dbReference type="EC" id="4.3.2.1" evidence="3 5"/>
<dbReference type="InterPro" id="IPR024083">
    <property type="entry name" value="Fumarase/histidase_N"/>
</dbReference>
<feature type="domain" description="Argininosuccinate lyase C-terminal" evidence="8">
    <location>
        <begin position="422"/>
        <end position="489"/>
    </location>
</feature>
<proteinExistence type="inferred from homology"/>
<evidence type="ECO:0000256" key="6">
    <source>
        <dbReference type="SAM" id="MobiDB-lite"/>
    </source>
</evidence>
<dbReference type="UniPathway" id="UPA00068">
    <property type="reaction ID" value="UER00114"/>
</dbReference>
<sequence precursor="true">MGNLRRPPRAVCLKSFRFPPAPSALRPLSAVTRPETSASAPKTGPPNKKGLTSPDPAAASKPWGGVFQEGTDQRVERFSESVSYDRRLYAHDIRGSIAHAEMLAAVGVLTDDEMNQIIAGLTAIGWEIQAGRFEFSQTLEDVHMNIERALTDRIGDVGRKLHTGRSRNDQVSTDFRLWVRDAIDELSGLLRGLQRAFVGRADADAGVILPGYTHLQRAQPVLATHYWLAYAEKLERDRQRLADCRRRVNLLPLGTAALAGTTIPIDRQMVAAKLGFDGLVANSLDSSSDRDFAIEFVSCLAQIAVHLSGWAEEWILWATTEFNFIKLPQAFCTGSSIMPQKINPDVLELTRGKSARVIGALQSLLVLTKGLPLAYNRDLQEDKERVFDATDTVRACLELAAPLVTGAELKRDAIAARLDHGYLDATTLMEHLIHRGVPQRTAHGLIGRLVGVAMEQGVRLADLPVEAFRDAHPDLDESVYQVLGVENAIRAFRSEGSTHPDQVAQQVALWRARLSNDEATGV</sequence>
<comment type="subcellular location">
    <subcellularLocation>
        <location evidence="5">Cytoplasm</location>
    </subcellularLocation>
</comment>
<keyword evidence="5 9" id="KW-0456">Lyase</keyword>
<dbReference type="AlphaFoldDB" id="A0A5C5W7K6"/>
<dbReference type="InterPro" id="IPR000362">
    <property type="entry name" value="Fumarate_lyase_fam"/>
</dbReference>
<dbReference type="FunFam" id="1.10.275.10:FF:000002">
    <property type="entry name" value="Argininosuccinate lyase"/>
    <property type="match status" value="1"/>
</dbReference>
<dbReference type="SUPFAM" id="SSF48557">
    <property type="entry name" value="L-aspartase-like"/>
    <property type="match status" value="1"/>
</dbReference>
<evidence type="ECO:0000313" key="10">
    <source>
        <dbReference type="Proteomes" id="UP000318995"/>
    </source>
</evidence>
<dbReference type="PRINTS" id="PR00145">
    <property type="entry name" value="ARGSUCLYASE"/>
</dbReference>
<organism evidence="9 10">
    <name type="scientific">Botrimarina hoheduenensis</name>
    <dbReference type="NCBI Taxonomy" id="2528000"/>
    <lineage>
        <taxon>Bacteria</taxon>
        <taxon>Pseudomonadati</taxon>
        <taxon>Planctomycetota</taxon>
        <taxon>Planctomycetia</taxon>
        <taxon>Pirellulales</taxon>
        <taxon>Lacipirellulaceae</taxon>
        <taxon>Botrimarina</taxon>
    </lineage>
</organism>
<reference evidence="9 10" key="1">
    <citation type="submission" date="2019-02" db="EMBL/GenBank/DDBJ databases">
        <title>Deep-cultivation of Planctomycetes and their phenomic and genomic characterization uncovers novel biology.</title>
        <authorList>
            <person name="Wiegand S."/>
            <person name="Jogler M."/>
            <person name="Boedeker C."/>
            <person name="Pinto D."/>
            <person name="Vollmers J."/>
            <person name="Rivas-Marin E."/>
            <person name="Kohn T."/>
            <person name="Peeters S.H."/>
            <person name="Heuer A."/>
            <person name="Rast P."/>
            <person name="Oberbeckmann S."/>
            <person name="Bunk B."/>
            <person name="Jeske O."/>
            <person name="Meyerdierks A."/>
            <person name="Storesund J.E."/>
            <person name="Kallscheuer N."/>
            <person name="Luecker S."/>
            <person name="Lage O.M."/>
            <person name="Pohl T."/>
            <person name="Merkel B.J."/>
            <person name="Hornburger P."/>
            <person name="Mueller R.-W."/>
            <person name="Bruemmer F."/>
            <person name="Labrenz M."/>
            <person name="Spormann A.M."/>
            <person name="Op Den Camp H."/>
            <person name="Overmann J."/>
            <person name="Amann R."/>
            <person name="Jetten M.S.M."/>
            <person name="Mascher T."/>
            <person name="Medema M.H."/>
            <person name="Devos D.P."/>
            <person name="Kaster A.-K."/>
            <person name="Ovreas L."/>
            <person name="Rohde M."/>
            <person name="Galperin M.Y."/>
            <person name="Jogler C."/>
        </authorList>
    </citation>
    <scope>NUCLEOTIDE SEQUENCE [LARGE SCALE GENOMIC DNA]</scope>
    <source>
        <strain evidence="9 10">Pla111</strain>
    </source>
</reference>
<dbReference type="PANTHER" id="PTHR43814:SF1">
    <property type="entry name" value="ARGININOSUCCINATE LYASE"/>
    <property type="match status" value="1"/>
</dbReference>
<gene>
    <name evidence="5" type="primary">argH</name>
    <name evidence="9" type="ORF">Pla111_19600</name>
</gene>
<dbReference type="PANTHER" id="PTHR43814">
    <property type="entry name" value="ARGININOSUCCINATE LYASE"/>
    <property type="match status" value="1"/>
</dbReference>
<dbReference type="PRINTS" id="PR00149">
    <property type="entry name" value="FUMRATELYASE"/>
</dbReference>
<name>A0A5C5W7K6_9BACT</name>
<feature type="region of interest" description="Disordered" evidence="6">
    <location>
        <begin position="19"/>
        <end position="66"/>
    </location>
</feature>
<dbReference type="InterPro" id="IPR022761">
    <property type="entry name" value="Fumarate_lyase_N"/>
</dbReference>
<evidence type="ECO:0000313" key="9">
    <source>
        <dbReference type="EMBL" id="TWT46858.1"/>
    </source>
</evidence>
<dbReference type="FunFam" id="1.20.200.10:FF:000015">
    <property type="entry name" value="argininosuccinate lyase isoform X2"/>
    <property type="match status" value="1"/>
</dbReference>
<keyword evidence="4 5" id="KW-0055">Arginine biosynthesis</keyword>
<dbReference type="Pfam" id="PF00206">
    <property type="entry name" value="Lyase_1"/>
    <property type="match status" value="1"/>
</dbReference>
<evidence type="ECO:0000259" key="8">
    <source>
        <dbReference type="Pfam" id="PF14698"/>
    </source>
</evidence>
<comment type="caution">
    <text evidence="9">The sequence shown here is derived from an EMBL/GenBank/DDBJ whole genome shotgun (WGS) entry which is preliminary data.</text>
</comment>
<dbReference type="GO" id="GO:0042450">
    <property type="term" value="P:L-arginine biosynthetic process via ornithine"/>
    <property type="evidence" value="ECO:0007669"/>
    <property type="project" value="UniProtKB-UniRule"/>
</dbReference>
<evidence type="ECO:0000256" key="3">
    <source>
        <dbReference type="ARBA" id="ARBA00012338"/>
    </source>
</evidence>
<protein>
    <recommendedName>
        <fullName evidence="3 5">Argininosuccinate lyase</fullName>
        <shortName evidence="5">ASAL</shortName>
        <ecNumber evidence="3 5">4.3.2.1</ecNumber>
    </recommendedName>
    <alternativeName>
        <fullName evidence="5">Arginosuccinase</fullName>
    </alternativeName>
</protein>
<dbReference type="InterPro" id="IPR020557">
    <property type="entry name" value="Fumarate_lyase_CS"/>
</dbReference>
<comment type="similarity">
    <text evidence="5">Belongs to the lyase 1 family. Argininosuccinate lyase subfamily.</text>
</comment>
<dbReference type="Gene3D" id="1.10.275.10">
    <property type="entry name" value="Fumarase/aspartase (N-terminal domain)"/>
    <property type="match status" value="1"/>
</dbReference>
<dbReference type="Proteomes" id="UP000318995">
    <property type="component" value="Unassembled WGS sequence"/>
</dbReference>
<evidence type="ECO:0000256" key="2">
    <source>
        <dbReference type="ARBA" id="ARBA00004941"/>
    </source>
</evidence>
<dbReference type="InterPro" id="IPR008948">
    <property type="entry name" value="L-Aspartase-like"/>
</dbReference>
<comment type="pathway">
    <text evidence="2 5">Amino-acid biosynthesis; L-arginine biosynthesis; L-arginine from L-ornithine and carbamoyl phosphate: step 3/3.</text>
</comment>
<dbReference type="CDD" id="cd01359">
    <property type="entry name" value="Argininosuccinate_lyase"/>
    <property type="match status" value="1"/>
</dbReference>
<dbReference type="Gene3D" id="1.10.40.30">
    <property type="entry name" value="Fumarase/aspartase (C-terminal domain)"/>
    <property type="match status" value="1"/>
</dbReference>
<dbReference type="NCBIfam" id="TIGR00838">
    <property type="entry name" value="argH"/>
    <property type="match status" value="1"/>
</dbReference>
<dbReference type="InterPro" id="IPR009049">
    <property type="entry name" value="Argininosuccinate_lyase"/>
</dbReference>
<dbReference type="GO" id="GO:0004056">
    <property type="term" value="F:argininosuccinate lyase activity"/>
    <property type="evidence" value="ECO:0007669"/>
    <property type="project" value="UniProtKB-UniRule"/>
</dbReference>
<dbReference type="Pfam" id="PF14698">
    <property type="entry name" value="ASL_C2"/>
    <property type="match status" value="1"/>
</dbReference>
<dbReference type="GO" id="GO:0005829">
    <property type="term" value="C:cytosol"/>
    <property type="evidence" value="ECO:0007669"/>
    <property type="project" value="TreeGrafter"/>
</dbReference>
<comment type="catalytic activity">
    <reaction evidence="1 5">
        <text>2-(N(omega)-L-arginino)succinate = fumarate + L-arginine</text>
        <dbReference type="Rhea" id="RHEA:24020"/>
        <dbReference type="ChEBI" id="CHEBI:29806"/>
        <dbReference type="ChEBI" id="CHEBI:32682"/>
        <dbReference type="ChEBI" id="CHEBI:57472"/>
        <dbReference type="EC" id="4.3.2.1"/>
    </reaction>
</comment>